<keyword evidence="2" id="KW-1185">Reference proteome</keyword>
<comment type="caution">
    <text evidence="1">The sequence shown here is derived from an EMBL/GenBank/DDBJ whole genome shotgun (WGS) entry which is preliminary data.</text>
</comment>
<dbReference type="EMBL" id="BSSQ01000003">
    <property type="protein sequence ID" value="GLX66593.1"/>
    <property type="molecule type" value="Genomic_DNA"/>
</dbReference>
<dbReference type="Proteomes" id="UP001157114">
    <property type="component" value="Unassembled WGS sequence"/>
</dbReference>
<accession>A0ABQ6G8L2</accession>
<evidence type="ECO:0000313" key="1">
    <source>
        <dbReference type="EMBL" id="GLX66593.1"/>
    </source>
</evidence>
<sequence length="114" mass="14086">MNINLLEWVDKYQIEQRTIEFFWLNFYSYMKEEPEEFREVFGDTFEFKSLKVQVNKIELYIDSWDEKRDFPVRNYGFDYAESYVYIIYQDKNLGVYTCLFTLDGLSFDDFFIID</sequence>
<organism evidence="1 2">
    <name type="scientific">Paenibacillus glycanilyticus</name>
    <dbReference type="NCBI Taxonomy" id="126569"/>
    <lineage>
        <taxon>Bacteria</taxon>
        <taxon>Bacillati</taxon>
        <taxon>Bacillota</taxon>
        <taxon>Bacilli</taxon>
        <taxon>Bacillales</taxon>
        <taxon>Paenibacillaceae</taxon>
        <taxon>Paenibacillus</taxon>
    </lineage>
</organism>
<protein>
    <submittedName>
        <fullName evidence="1">Uncharacterized protein</fullName>
    </submittedName>
</protein>
<proteinExistence type="predicted"/>
<name>A0ABQ6G8L2_9BACL</name>
<dbReference type="RefSeq" id="WP_284237284.1">
    <property type="nucleotide sequence ID" value="NZ_BSSQ01000003.1"/>
</dbReference>
<gene>
    <name evidence="1" type="ORF">MU1_09370</name>
</gene>
<evidence type="ECO:0000313" key="2">
    <source>
        <dbReference type="Proteomes" id="UP001157114"/>
    </source>
</evidence>
<reference evidence="1 2" key="1">
    <citation type="submission" date="2023-03" db="EMBL/GenBank/DDBJ databases">
        <title>Draft genome sequence of the bacteria which degrade cell wall of Tricholomamatutake.</title>
        <authorList>
            <person name="Konishi Y."/>
            <person name="Fukuta Y."/>
            <person name="Shirasaka N."/>
        </authorList>
    </citation>
    <scope>NUCLEOTIDE SEQUENCE [LARGE SCALE GENOMIC DNA]</scope>
    <source>
        <strain evidence="2">mu1</strain>
    </source>
</reference>